<dbReference type="Pfam" id="PF00496">
    <property type="entry name" value="SBP_bac_5"/>
    <property type="match status" value="1"/>
</dbReference>
<evidence type="ECO:0000313" key="5">
    <source>
        <dbReference type="EMBL" id="ETW96248.1"/>
    </source>
</evidence>
<dbReference type="Gene3D" id="3.10.105.10">
    <property type="entry name" value="Dipeptide-binding Protein, Domain 3"/>
    <property type="match status" value="1"/>
</dbReference>
<dbReference type="GO" id="GO:0030288">
    <property type="term" value="C:outer membrane-bounded periplasmic space"/>
    <property type="evidence" value="ECO:0007669"/>
    <property type="project" value="UniProtKB-ARBA"/>
</dbReference>
<comment type="similarity">
    <text evidence="1">Belongs to the bacterial solute-binding protein 5 family.</text>
</comment>
<dbReference type="InterPro" id="IPR039424">
    <property type="entry name" value="SBP_5"/>
</dbReference>
<dbReference type="GO" id="GO:0043190">
    <property type="term" value="C:ATP-binding cassette (ABC) transporter complex"/>
    <property type="evidence" value="ECO:0007669"/>
    <property type="project" value="InterPro"/>
</dbReference>
<dbReference type="CDD" id="cd08500">
    <property type="entry name" value="PBP2_NikA_DppA_OppA_like_4"/>
    <property type="match status" value="1"/>
</dbReference>
<name>W4LDS9_ENTF1</name>
<dbReference type="Gene3D" id="3.90.76.10">
    <property type="entry name" value="Dipeptide-binding Protein, Domain 1"/>
    <property type="match status" value="1"/>
</dbReference>
<keyword evidence="2" id="KW-0813">Transport</keyword>
<evidence type="ECO:0000313" key="6">
    <source>
        <dbReference type="Proteomes" id="UP000019141"/>
    </source>
</evidence>
<dbReference type="Proteomes" id="UP000019141">
    <property type="component" value="Unassembled WGS sequence"/>
</dbReference>
<dbReference type="EMBL" id="AZHW01000814">
    <property type="protein sequence ID" value="ETW96248.1"/>
    <property type="molecule type" value="Genomic_DNA"/>
</dbReference>
<dbReference type="InterPro" id="IPR030678">
    <property type="entry name" value="Peptide/Ni-bd"/>
</dbReference>
<dbReference type="GO" id="GO:1904680">
    <property type="term" value="F:peptide transmembrane transporter activity"/>
    <property type="evidence" value="ECO:0007669"/>
    <property type="project" value="TreeGrafter"/>
</dbReference>
<dbReference type="GO" id="GO:0015833">
    <property type="term" value="P:peptide transport"/>
    <property type="evidence" value="ECO:0007669"/>
    <property type="project" value="TreeGrafter"/>
</dbReference>
<dbReference type="SUPFAM" id="SSF53850">
    <property type="entry name" value="Periplasmic binding protein-like II"/>
    <property type="match status" value="1"/>
</dbReference>
<dbReference type="FunFam" id="3.10.105.10:FF:000006">
    <property type="entry name" value="Peptide ABC transporter substrate-binding protein"/>
    <property type="match status" value="1"/>
</dbReference>
<dbReference type="Gene3D" id="3.40.190.10">
    <property type="entry name" value="Periplasmic binding protein-like II"/>
    <property type="match status" value="1"/>
</dbReference>
<protein>
    <recommendedName>
        <fullName evidence="4">Solute-binding protein family 5 domain-containing protein</fullName>
    </recommendedName>
</protein>
<dbReference type="PIRSF" id="PIRSF002741">
    <property type="entry name" value="MppA"/>
    <property type="match status" value="1"/>
</dbReference>
<dbReference type="HOGENOM" id="CLU_017028_8_4_7"/>
<dbReference type="AlphaFoldDB" id="W4LDS9"/>
<evidence type="ECO:0000256" key="3">
    <source>
        <dbReference type="ARBA" id="ARBA00022729"/>
    </source>
</evidence>
<organism evidence="5 6">
    <name type="scientific">Entotheonella factor</name>
    <dbReference type="NCBI Taxonomy" id="1429438"/>
    <lineage>
        <taxon>Bacteria</taxon>
        <taxon>Pseudomonadati</taxon>
        <taxon>Nitrospinota/Tectimicrobiota group</taxon>
        <taxon>Candidatus Tectimicrobiota</taxon>
        <taxon>Candidatus Entotheonellia</taxon>
        <taxon>Candidatus Entotheonellales</taxon>
        <taxon>Candidatus Entotheonellaceae</taxon>
        <taxon>Candidatus Entotheonella</taxon>
    </lineage>
</organism>
<keyword evidence="3" id="KW-0732">Signal</keyword>
<dbReference type="PANTHER" id="PTHR30290:SF9">
    <property type="entry name" value="OLIGOPEPTIDE-BINDING PROTEIN APPA"/>
    <property type="match status" value="1"/>
</dbReference>
<dbReference type="InterPro" id="IPR000914">
    <property type="entry name" value="SBP_5_dom"/>
</dbReference>
<evidence type="ECO:0000256" key="2">
    <source>
        <dbReference type="ARBA" id="ARBA00022448"/>
    </source>
</evidence>
<sequence>MHPKLLEKPMMRDSIRHVLNAVLVAVAVLALIPSVSTAQTSNVSIVEQLKNNANEFQYQIGKQSGSLTLSTIAGPKTFNLAISTETSSTAILTYLFEGLTRTSWLTNQVEPDLAESWTHSDDGLTWTFKLRKDVQWHDGKGFTAHDVDFTFNQIIYNEDIPASARPGFNFRRFDDESGTWKEAKMTVKALDDYTIQCVLPVPFAPFLRSMATAIYPKHILEKHVNDGTFTSTWNVSTEPAKIIGTGPFTIERYDVGERVILKRNPNYWLKDAQGNRLPYLEKIIFLIVPSQATALLKFQAKETDIYSVTGEHFPILKPQEKDGNFTIHKQGPAFGTTFLAFNMNPGKNADTDKPYMAPEKLNWFRNKTFRQAVAHGIDKDSIINNVMNGLGYPQWSSISPAAGDFHNSNVRQYDYNIDKANAILDDIGWIDTDGDGIREDEEGNPIEFSLVTNTGNVVREKVCTMIKQDLKKAGIEVHYKPLEFNALVSQLTSTYDWETIVIGFTGGTEPHNGINFWHSSERLHLWYPYQPQPATEWEAEINEVYIKGSQELNHDARVKYYHRAQAIAAENVPVIYTVLSERLTSVRNVFGNMTPTLYALWDIRYLYRTDP</sequence>
<evidence type="ECO:0000259" key="4">
    <source>
        <dbReference type="Pfam" id="PF00496"/>
    </source>
</evidence>
<dbReference type="PANTHER" id="PTHR30290">
    <property type="entry name" value="PERIPLASMIC BINDING COMPONENT OF ABC TRANSPORTER"/>
    <property type="match status" value="1"/>
</dbReference>
<keyword evidence="6" id="KW-1185">Reference proteome</keyword>
<accession>W4LDS9</accession>
<comment type="caution">
    <text evidence="5">The sequence shown here is derived from an EMBL/GenBank/DDBJ whole genome shotgun (WGS) entry which is preliminary data.</text>
</comment>
<reference evidence="5 6" key="1">
    <citation type="journal article" date="2014" name="Nature">
        <title>An environmental bacterial taxon with a large and distinct metabolic repertoire.</title>
        <authorList>
            <person name="Wilson M.C."/>
            <person name="Mori T."/>
            <person name="Ruckert C."/>
            <person name="Uria A.R."/>
            <person name="Helf M.J."/>
            <person name="Takada K."/>
            <person name="Gernert C."/>
            <person name="Steffens U.A."/>
            <person name="Heycke N."/>
            <person name="Schmitt S."/>
            <person name="Rinke C."/>
            <person name="Helfrich E.J."/>
            <person name="Brachmann A.O."/>
            <person name="Gurgui C."/>
            <person name="Wakimoto T."/>
            <person name="Kracht M."/>
            <person name="Crusemann M."/>
            <person name="Hentschel U."/>
            <person name="Abe I."/>
            <person name="Matsunaga S."/>
            <person name="Kalinowski J."/>
            <person name="Takeyama H."/>
            <person name="Piel J."/>
        </authorList>
    </citation>
    <scope>NUCLEOTIDE SEQUENCE [LARGE SCALE GENOMIC DNA]</scope>
    <source>
        <strain evidence="6">TSY1</strain>
    </source>
</reference>
<feature type="domain" description="Solute-binding protein family 5" evidence="4">
    <location>
        <begin position="108"/>
        <end position="517"/>
    </location>
</feature>
<evidence type="ECO:0000256" key="1">
    <source>
        <dbReference type="ARBA" id="ARBA00005695"/>
    </source>
</evidence>
<proteinExistence type="inferred from homology"/>
<gene>
    <name evidence="5" type="ORF">ETSY1_27385</name>
</gene>